<organism evidence="1 2">
    <name type="scientific">Tanacetum coccineum</name>
    <dbReference type="NCBI Taxonomy" id="301880"/>
    <lineage>
        <taxon>Eukaryota</taxon>
        <taxon>Viridiplantae</taxon>
        <taxon>Streptophyta</taxon>
        <taxon>Embryophyta</taxon>
        <taxon>Tracheophyta</taxon>
        <taxon>Spermatophyta</taxon>
        <taxon>Magnoliopsida</taxon>
        <taxon>eudicotyledons</taxon>
        <taxon>Gunneridae</taxon>
        <taxon>Pentapetalae</taxon>
        <taxon>asterids</taxon>
        <taxon>campanulids</taxon>
        <taxon>Asterales</taxon>
        <taxon>Asteraceae</taxon>
        <taxon>Asteroideae</taxon>
        <taxon>Anthemideae</taxon>
        <taxon>Anthemidinae</taxon>
        <taxon>Tanacetum</taxon>
    </lineage>
</organism>
<dbReference type="PANTHER" id="PTHR33116:SF79">
    <property type="entry name" value="REVERSE TRANSCRIPTASE DOMAIN, ZINC FINGER, CCHC-TYPE-RELATED"/>
    <property type="match status" value="1"/>
</dbReference>
<dbReference type="Proteomes" id="UP001151760">
    <property type="component" value="Unassembled WGS sequence"/>
</dbReference>
<dbReference type="EMBL" id="BQNB010008539">
    <property type="protein sequence ID" value="GJS50770.1"/>
    <property type="molecule type" value="Genomic_DNA"/>
</dbReference>
<comment type="caution">
    <text evidence="1">The sequence shown here is derived from an EMBL/GenBank/DDBJ whole genome shotgun (WGS) entry which is preliminary data.</text>
</comment>
<proteinExistence type="predicted"/>
<protein>
    <submittedName>
        <fullName evidence="1">Uncharacterized protein</fullName>
    </submittedName>
</protein>
<keyword evidence="2" id="KW-1185">Reference proteome</keyword>
<gene>
    <name evidence="1" type="ORF">Tco_0624132</name>
</gene>
<evidence type="ECO:0000313" key="1">
    <source>
        <dbReference type="EMBL" id="GJS50770.1"/>
    </source>
</evidence>
<reference evidence="1" key="2">
    <citation type="submission" date="2022-01" db="EMBL/GenBank/DDBJ databases">
        <authorList>
            <person name="Yamashiro T."/>
            <person name="Shiraishi A."/>
            <person name="Satake H."/>
            <person name="Nakayama K."/>
        </authorList>
    </citation>
    <scope>NUCLEOTIDE SEQUENCE</scope>
</reference>
<sequence length="137" mass="15279">MRRGIGVNKDEVLSMASNAGCMAGDVPFNYLGLPIGSNMKSIASWKTLVDRFHMRLNLGNANLLEIGGSSDSYHVCAGCYFVTSLAFNIALLQKMALEVISSPNAFGFKVIKAYHGQDRRYYNGQWSWNWVLDKSWC</sequence>
<name>A0ABQ4WD56_9ASTR</name>
<dbReference type="PANTHER" id="PTHR33116">
    <property type="entry name" value="REVERSE TRANSCRIPTASE ZINC-BINDING DOMAIN-CONTAINING PROTEIN-RELATED-RELATED"/>
    <property type="match status" value="1"/>
</dbReference>
<reference evidence="1" key="1">
    <citation type="journal article" date="2022" name="Int. J. Mol. Sci.">
        <title>Draft Genome of Tanacetum Coccineum: Genomic Comparison of Closely Related Tanacetum-Family Plants.</title>
        <authorList>
            <person name="Yamashiro T."/>
            <person name="Shiraishi A."/>
            <person name="Nakayama K."/>
            <person name="Satake H."/>
        </authorList>
    </citation>
    <scope>NUCLEOTIDE SEQUENCE</scope>
</reference>
<accession>A0ABQ4WD56</accession>
<evidence type="ECO:0000313" key="2">
    <source>
        <dbReference type="Proteomes" id="UP001151760"/>
    </source>
</evidence>